<organism evidence="4 5">
    <name type="scientific">Ambispora gerdemannii</name>
    <dbReference type="NCBI Taxonomy" id="144530"/>
    <lineage>
        <taxon>Eukaryota</taxon>
        <taxon>Fungi</taxon>
        <taxon>Fungi incertae sedis</taxon>
        <taxon>Mucoromycota</taxon>
        <taxon>Glomeromycotina</taxon>
        <taxon>Glomeromycetes</taxon>
        <taxon>Archaeosporales</taxon>
        <taxon>Ambisporaceae</taxon>
        <taxon>Ambispora</taxon>
    </lineage>
</organism>
<dbReference type="InterPro" id="IPR034164">
    <property type="entry name" value="Pepsin-like_dom"/>
</dbReference>
<evidence type="ECO:0000313" key="5">
    <source>
        <dbReference type="Proteomes" id="UP000789831"/>
    </source>
</evidence>
<evidence type="ECO:0000256" key="2">
    <source>
        <dbReference type="ARBA" id="ARBA00022750"/>
    </source>
</evidence>
<dbReference type="EMBL" id="CAJVPL010003245">
    <property type="protein sequence ID" value="CAG8628974.1"/>
    <property type="molecule type" value="Genomic_DNA"/>
</dbReference>
<keyword evidence="5" id="KW-1185">Reference proteome</keyword>
<keyword evidence="2" id="KW-0064">Aspartyl protease</keyword>
<dbReference type="Gene3D" id="2.40.70.10">
    <property type="entry name" value="Acid Proteases"/>
    <property type="match status" value="2"/>
</dbReference>
<reference evidence="4" key="1">
    <citation type="submission" date="2021-06" db="EMBL/GenBank/DDBJ databases">
        <authorList>
            <person name="Kallberg Y."/>
            <person name="Tangrot J."/>
            <person name="Rosling A."/>
        </authorList>
    </citation>
    <scope>NUCLEOTIDE SEQUENCE</scope>
    <source>
        <strain evidence="4">MT106</strain>
    </source>
</reference>
<dbReference type="InterPro" id="IPR001461">
    <property type="entry name" value="Aspartic_peptidase_A1"/>
</dbReference>
<name>A0A9N9GRB7_9GLOM</name>
<dbReference type="InterPro" id="IPR033121">
    <property type="entry name" value="PEPTIDASE_A1"/>
</dbReference>
<proteinExistence type="inferred from homology"/>
<dbReference type="InterPro" id="IPR001969">
    <property type="entry name" value="Aspartic_peptidase_AS"/>
</dbReference>
<dbReference type="PROSITE" id="PS00141">
    <property type="entry name" value="ASP_PROTEASE"/>
    <property type="match status" value="1"/>
</dbReference>
<dbReference type="GO" id="GO:0006508">
    <property type="term" value="P:proteolysis"/>
    <property type="evidence" value="ECO:0007669"/>
    <property type="project" value="InterPro"/>
</dbReference>
<dbReference type="CDD" id="cd05471">
    <property type="entry name" value="pepsin_like"/>
    <property type="match status" value="1"/>
</dbReference>
<comment type="similarity">
    <text evidence="1">Belongs to the peptidase A1 family.</text>
</comment>
<dbReference type="Proteomes" id="UP000789831">
    <property type="component" value="Unassembled WGS sequence"/>
</dbReference>
<dbReference type="SUPFAM" id="SSF50630">
    <property type="entry name" value="Acid proteases"/>
    <property type="match status" value="1"/>
</dbReference>
<dbReference type="OrthoDB" id="15189at2759"/>
<evidence type="ECO:0000313" key="4">
    <source>
        <dbReference type="EMBL" id="CAG8628974.1"/>
    </source>
</evidence>
<dbReference type="AlphaFoldDB" id="A0A9N9GRB7"/>
<protein>
    <submittedName>
        <fullName evidence="4">7868_t:CDS:1</fullName>
    </submittedName>
</protein>
<gene>
    <name evidence="4" type="ORF">AGERDE_LOCUS10433</name>
</gene>
<dbReference type="PROSITE" id="PS51767">
    <property type="entry name" value="PEPTIDASE_A1"/>
    <property type="match status" value="1"/>
</dbReference>
<dbReference type="PANTHER" id="PTHR47966:SF51">
    <property type="entry name" value="BETA-SITE APP-CLEAVING ENZYME, ISOFORM A-RELATED"/>
    <property type="match status" value="1"/>
</dbReference>
<dbReference type="PANTHER" id="PTHR47966">
    <property type="entry name" value="BETA-SITE APP-CLEAVING ENZYME, ISOFORM A-RELATED"/>
    <property type="match status" value="1"/>
</dbReference>
<dbReference type="Pfam" id="PF00026">
    <property type="entry name" value="Asp"/>
    <property type="match status" value="2"/>
</dbReference>
<keyword evidence="2" id="KW-0645">Protease</keyword>
<keyword evidence="2" id="KW-0378">Hydrolase</keyword>
<comment type="caution">
    <text evidence="4">The sequence shown here is derived from an EMBL/GenBank/DDBJ whole genome shotgun (WGS) entry which is preliminary data.</text>
</comment>
<feature type="domain" description="Peptidase A1" evidence="3">
    <location>
        <begin position="5"/>
        <end position="134"/>
    </location>
</feature>
<dbReference type="GO" id="GO:0004190">
    <property type="term" value="F:aspartic-type endopeptidase activity"/>
    <property type="evidence" value="ECO:0007669"/>
    <property type="project" value="UniProtKB-KW"/>
</dbReference>
<evidence type="ECO:0000256" key="1">
    <source>
        <dbReference type="ARBA" id="ARBA00007447"/>
    </source>
</evidence>
<sequence length="134" mass="14746">YQDAYYEPIEIGEPTQSFNVIFDTGSSALLIPSTTCNSPEWGKISGIEASSDLIITGLRFTNQNFGIADKINFSEFISTPFDGLMGMGYGQKIITSLKEQGLIDSRQFAFKFGRDGESLSHLTIGSTDPPCTWR</sequence>
<dbReference type="InterPro" id="IPR021109">
    <property type="entry name" value="Peptidase_aspartic_dom_sf"/>
</dbReference>
<evidence type="ECO:0000259" key="3">
    <source>
        <dbReference type="PROSITE" id="PS51767"/>
    </source>
</evidence>
<accession>A0A9N9GRB7</accession>
<feature type="non-terminal residue" evidence="4">
    <location>
        <position position="134"/>
    </location>
</feature>